<keyword evidence="2" id="KW-1185">Reference proteome</keyword>
<proteinExistence type="predicted"/>
<comment type="caution">
    <text evidence="1">The sequence shown here is derived from an EMBL/GenBank/DDBJ whole genome shotgun (WGS) entry which is preliminary data.</text>
</comment>
<accession>A0ABD0MAW7</accession>
<name>A0ABD0MAW7_9CAEN</name>
<dbReference type="AlphaFoldDB" id="A0ABD0MAW7"/>
<protein>
    <recommendedName>
        <fullName evidence="3">Secreted protein</fullName>
    </recommendedName>
</protein>
<gene>
    <name evidence="1" type="ORF">BaRGS_00000532</name>
</gene>
<dbReference type="EMBL" id="JACVVK020000002">
    <property type="protein sequence ID" value="KAK7508293.1"/>
    <property type="molecule type" value="Genomic_DNA"/>
</dbReference>
<evidence type="ECO:0000313" key="1">
    <source>
        <dbReference type="EMBL" id="KAK7508293.1"/>
    </source>
</evidence>
<dbReference type="Proteomes" id="UP001519460">
    <property type="component" value="Unassembled WGS sequence"/>
</dbReference>
<evidence type="ECO:0000313" key="2">
    <source>
        <dbReference type="Proteomes" id="UP001519460"/>
    </source>
</evidence>
<evidence type="ECO:0008006" key="3">
    <source>
        <dbReference type="Google" id="ProtNLM"/>
    </source>
</evidence>
<reference evidence="1 2" key="1">
    <citation type="journal article" date="2023" name="Sci. Data">
        <title>Genome assembly of the Korean intertidal mud-creeper Batillaria attramentaria.</title>
        <authorList>
            <person name="Patra A.K."/>
            <person name="Ho P.T."/>
            <person name="Jun S."/>
            <person name="Lee S.J."/>
            <person name="Kim Y."/>
            <person name="Won Y.J."/>
        </authorList>
    </citation>
    <scope>NUCLEOTIDE SEQUENCE [LARGE SCALE GENOMIC DNA]</scope>
    <source>
        <strain evidence="1">Wonlab-2016</strain>
    </source>
</reference>
<organism evidence="1 2">
    <name type="scientific">Batillaria attramentaria</name>
    <dbReference type="NCBI Taxonomy" id="370345"/>
    <lineage>
        <taxon>Eukaryota</taxon>
        <taxon>Metazoa</taxon>
        <taxon>Spiralia</taxon>
        <taxon>Lophotrochozoa</taxon>
        <taxon>Mollusca</taxon>
        <taxon>Gastropoda</taxon>
        <taxon>Caenogastropoda</taxon>
        <taxon>Sorbeoconcha</taxon>
        <taxon>Cerithioidea</taxon>
        <taxon>Batillariidae</taxon>
        <taxon>Batillaria</taxon>
    </lineage>
</organism>
<sequence length="102" mass="11598">MCTKVTKIILPQVRNWLCLCAFKAFLPGTNQHGMLDTQVWMLVVLVPAIRVVHDSPGKRNRHVFCRDNVAALVTQCRWMRAVAIIASCSCKRRVRHHSVSSD</sequence>